<feature type="compositionally biased region" description="Basic and acidic residues" evidence="1">
    <location>
        <begin position="9"/>
        <end position="35"/>
    </location>
</feature>
<protein>
    <submittedName>
        <fullName evidence="2">Uncharacterized protein</fullName>
    </submittedName>
</protein>
<organism evidence="2 3">
    <name type="scientific">Streptomyces glaucus</name>
    <dbReference type="NCBI Taxonomy" id="284029"/>
    <lineage>
        <taxon>Bacteria</taxon>
        <taxon>Bacillati</taxon>
        <taxon>Actinomycetota</taxon>
        <taxon>Actinomycetes</taxon>
        <taxon>Kitasatosporales</taxon>
        <taxon>Streptomycetaceae</taxon>
        <taxon>Streptomyces</taxon>
    </lineage>
</organism>
<accession>A0ABP5XNR2</accession>
<feature type="region of interest" description="Disordered" evidence="1">
    <location>
        <begin position="1"/>
        <end position="64"/>
    </location>
</feature>
<keyword evidence="3" id="KW-1185">Reference proteome</keyword>
<dbReference type="Proteomes" id="UP001500460">
    <property type="component" value="Unassembled WGS sequence"/>
</dbReference>
<sequence>MPGPGSGKYDVRRARLRKDEERSGIGDQDADRAAGEELQEGGGLRSSGPRTERGRGPEGERPGG</sequence>
<name>A0ABP5XNR2_9ACTN</name>
<reference evidence="3" key="1">
    <citation type="journal article" date="2019" name="Int. J. Syst. Evol. Microbiol.">
        <title>The Global Catalogue of Microorganisms (GCM) 10K type strain sequencing project: providing services to taxonomists for standard genome sequencing and annotation.</title>
        <authorList>
            <consortium name="The Broad Institute Genomics Platform"/>
            <consortium name="The Broad Institute Genome Sequencing Center for Infectious Disease"/>
            <person name="Wu L."/>
            <person name="Ma J."/>
        </authorList>
    </citation>
    <scope>NUCLEOTIDE SEQUENCE [LARGE SCALE GENOMIC DNA]</scope>
    <source>
        <strain evidence="3">JCM 6922</strain>
    </source>
</reference>
<gene>
    <name evidence="2" type="ORF">GCM10010421_63850</name>
</gene>
<dbReference type="RefSeq" id="WP_344609871.1">
    <property type="nucleotide sequence ID" value="NZ_BAAATK010000093.1"/>
</dbReference>
<evidence type="ECO:0000313" key="2">
    <source>
        <dbReference type="EMBL" id="GAA2461549.1"/>
    </source>
</evidence>
<proteinExistence type="predicted"/>
<dbReference type="EMBL" id="BAAATK010000093">
    <property type="protein sequence ID" value="GAA2461549.1"/>
    <property type="molecule type" value="Genomic_DNA"/>
</dbReference>
<comment type="caution">
    <text evidence="2">The sequence shown here is derived from an EMBL/GenBank/DDBJ whole genome shotgun (WGS) entry which is preliminary data.</text>
</comment>
<feature type="compositionally biased region" description="Basic and acidic residues" evidence="1">
    <location>
        <begin position="50"/>
        <end position="64"/>
    </location>
</feature>
<evidence type="ECO:0000313" key="3">
    <source>
        <dbReference type="Proteomes" id="UP001500460"/>
    </source>
</evidence>
<evidence type="ECO:0000256" key="1">
    <source>
        <dbReference type="SAM" id="MobiDB-lite"/>
    </source>
</evidence>